<dbReference type="SUPFAM" id="SSF47095">
    <property type="entry name" value="HMG-box"/>
    <property type="match status" value="1"/>
</dbReference>
<comment type="caution">
    <text evidence="2">The sequence shown here is derived from an EMBL/GenBank/DDBJ whole genome shotgun (WGS) entry which is preliminary data.</text>
</comment>
<accession>A0A2Z6RQN9</accession>
<organism evidence="2 4">
    <name type="scientific">Rhizophagus clarus</name>
    <dbReference type="NCBI Taxonomy" id="94130"/>
    <lineage>
        <taxon>Eukaryota</taxon>
        <taxon>Fungi</taxon>
        <taxon>Fungi incertae sedis</taxon>
        <taxon>Mucoromycota</taxon>
        <taxon>Glomeromycotina</taxon>
        <taxon>Glomeromycetes</taxon>
        <taxon>Glomerales</taxon>
        <taxon>Glomeraceae</taxon>
        <taxon>Rhizophagus</taxon>
    </lineage>
</organism>
<evidence type="ECO:0000313" key="4">
    <source>
        <dbReference type="Proteomes" id="UP000247702"/>
    </source>
</evidence>
<name>A0A2Z6RQN9_9GLOM</name>
<feature type="domain" description="HMG box" evidence="1">
    <location>
        <begin position="33"/>
        <end position="95"/>
    </location>
</feature>
<dbReference type="EMBL" id="BLAL01000018">
    <property type="protein sequence ID" value="GES75963.1"/>
    <property type="molecule type" value="Genomic_DNA"/>
</dbReference>
<dbReference type="Proteomes" id="UP000615446">
    <property type="component" value="Unassembled WGS sequence"/>
</dbReference>
<dbReference type="EMBL" id="BEXD01003993">
    <property type="protein sequence ID" value="GBC05196.1"/>
    <property type="molecule type" value="Genomic_DNA"/>
</dbReference>
<dbReference type="InterPro" id="IPR009071">
    <property type="entry name" value="HMG_box_dom"/>
</dbReference>
<keyword evidence="4" id="KW-1185">Reference proteome</keyword>
<dbReference type="InterPro" id="IPR036910">
    <property type="entry name" value="HMG_box_dom_sf"/>
</dbReference>
<gene>
    <name evidence="3" type="ORF">RCL2_000336600</name>
    <name evidence="2" type="ORF">RclHR1_00610008</name>
</gene>
<keyword evidence="3" id="KW-0418">Kinase</keyword>
<evidence type="ECO:0000313" key="3">
    <source>
        <dbReference type="EMBL" id="GES75963.1"/>
    </source>
</evidence>
<evidence type="ECO:0000313" key="2">
    <source>
        <dbReference type="EMBL" id="GBC05196.1"/>
    </source>
</evidence>
<dbReference type="AlphaFoldDB" id="A0A2Z6RQN9"/>
<keyword evidence="3" id="KW-0808">Transferase</keyword>
<dbReference type="Proteomes" id="UP000247702">
    <property type="component" value="Unassembled WGS sequence"/>
</dbReference>
<evidence type="ECO:0000259" key="1">
    <source>
        <dbReference type="Pfam" id="PF00505"/>
    </source>
</evidence>
<dbReference type="OrthoDB" id="2373005at2759"/>
<protein>
    <submittedName>
        <fullName evidence="3">Kinase-like domain-containing protein</fullName>
    </submittedName>
</protein>
<sequence length="151" mass="17995">MNTNEVPLINVPYPPELTVEEILNRRSDEKLGSRAPNQFLIYRQAYIKELRKGINGTISMKKISSNISASWSRESSEVKEAYRRLSNQVESQLRKLRHDNLVIVYEMNSSPSPSSIGNDNTTTVDEPTFFYPYYYDYNYFYYDYYNYFYFY</sequence>
<proteinExistence type="predicted"/>
<reference evidence="2 4" key="1">
    <citation type="submission" date="2017-11" db="EMBL/GenBank/DDBJ databases">
        <title>The genome of Rhizophagus clarus HR1 reveals common genetic basis of auxotrophy among arbuscular mycorrhizal fungi.</title>
        <authorList>
            <person name="Kobayashi Y."/>
        </authorList>
    </citation>
    <scope>NUCLEOTIDE SEQUENCE [LARGE SCALE GENOMIC DNA]</scope>
    <source>
        <strain evidence="2 4">HR1</strain>
    </source>
</reference>
<reference evidence="3" key="2">
    <citation type="submission" date="2019-10" db="EMBL/GenBank/DDBJ databases">
        <title>Conservation and host-specific expression of non-tandemly repeated heterogenous ribosome RNA gene in arbuscular mycorrhizal fungi.</title>
        <authorList>
            <person name="Maeda T."/>
            <person name="Kobayashi Y."/>
            <person name="Nakagawa T."/>
            <person name="Ezawa T."/>
            <person name="Yamaguchi K."/>
            <person name="Bino T."/>
            <person name="Nishimoto Y."/>
            <person name="Shigenobu S."/>
            <person name="Kawaguchi M."/>
        </authorList>
    </citation>
    <scope>NUCLEOTIDE SEQUENCE</scope>
    <source>
        <strain evidence="3">HR1</strain>
    </source>
</reference>
<dbReference type="Gene3D" id="1.10.30.10">
    <property type="entry name" value="High mobility group box domain"/>
    <property type="match status" value="1"/>
</dbReference>
<dbReference type="Pfam" id="PF00505">
    <property type="entry name" value="HMG_box"/>
    <property type="match status" value="1"/>
</dbReference>
<dbReference type="GO" id="GO:0016301">
    <property type="term" value="F:kinase activity"/>
    <property type="evidence" value="ECO:0007669"/>
    <property type="project" value="UniProtKB-KW"/>
</dbReference>